<keyword evidence="10" id="KW-1185">Reference proteome</keyword>
<evidence type="ECO:0000256" key="7">
    <source>
        <dbReference type="ARBA" id="ARBA00029449"/>
    </source>
</evidence>
<organism evidence="9 10">
    <name type="scientific">Branchiostoma lanceolatum</name>
    <name type="common">Common lancelet</name>
    <name type="synonym">Amphioxus lanceolatum</name>
    <dbReference type="NCBI Taxonomy" id="7740"/>
    <lineage>
        <taxon>Eukaryota</taxon>
        <taxon>Metazoa</taxon>
        <taxon>Chordata</taxon>
        <taxon>Cephalochordata</taxon>
        <taxon>Leptocardii</taxon>
        <taxon>Amphioxiformes</taxon>
        <taxon>Branchiostomatidae</taxon>
        <taxon>Branchiostoma</taxon>
    </lineage>
</organism>
<feature type="region of interest" description="Disordered" evidence="8">
    <location>
        <begin position="262"/>
        <end position="318"/>
    </location>
</feature>
<dbReference type="CDD" id="cd07598">
    <property type="entry name" value="BAR_FAM92"/>
    <property type="match status" value="1"/>
</dbReference>
<dbReference type="Gene3D" id="1.20.1270.60">
    <property type="entry name" value="Arfaptin homology (AH) domain/BAR domain"/>
    <property type="match status" value="1"/>
</dbReference>
<name>A0A8K0F1E1_BRALA</name>
<keyword evidence="6" id="KW-0966">Cell projection</keyword>
<dbReference type="InterPro" id="IPR009602">
    <property type="entry name" value="CBAR/FAM92"/>
</dbReference>
<keyword evidence="3" id="KW-0963">Cytoplasm</keyword>
<keyword evidence="5" id="KW-0206">Cytoskeleton</keyword>
<reference evidence="9" key="1">
    <citation type="submission" date="2022-01" db="EMBL/GenBank/DDBJ databases">
        <authorList>
            <person name="Braso-Vives M."/>
        </authorList>
    </citation>
    <scope>NUCLEOTIDE SEQUENCE</scope>
</reference>
<evidence type="ECO:0000256" key="8">
    <source>
        <dbReference type="SAM" id="MobiDB-lite"/>
    </source>
</evidence>
<proteinExistence type="inferred from homology"/>
<evidence type="ECO:0000256" key="6">
    <source>
        <dbReference type="ARBA" id="ARBA00023273"/>
    </source>
</evidence>
<dbReference type="EMBL" id="OV696692">
    <property type="protein sequence ID" value="CAH1270383.1"/>
    <property type="molecule type" value="Genomic_DNA"/>
</dbReference>
<evidence type="ECO:0000256" key="3">
    <source>
        <dbReference type="ARBA" id="ARBA00022490"/>
    </source>
</evidence>
<gene>
    <name evidence="9" type="primary">FAM92A</name>
    <name evidence="9" type="ORF">BLAG_LOCUS22686</name>
</gene>
<accession>A0A8K0F1E1</accession>
<dbReference type="Pfam" id="PF06730">
    <property type="entry name" value="FAM92"/>
    <property type="match status" value="2"/>
</dbReference>
<evidence type="ECO:0000256" key="5">
    <source>
        <dbReference type="ARBA" id="ARBA00023212"/>
    </source>
</evidence>
<protein>
    <submittedName>
        <fullName evidence="9">FAM92A protein</fullName>
    </submittedName>
</protein>
<dbReference type="SUPFAM" id="SSF103657">
    <property type="entry name" value="BAR/IMD domain-like"/>
    <property type="match status" value="1"/>
</dbReference>
<feature type="compositionally biased region" description="Acidic residues" evidence="8">
    <location>
        <begin position="289"/>
        <end position="312"/>
    </location>
</feature>
<dbReference type="PANTHER" id="PTHR21223">
    <property type="entry name" value="CBY1-INTERACTING BAR DOMAIN-CONTAINING PROTEIN HOMOLOG"/>
    <property type="match status" value="1"/>
</dbReference>
<evidence type="ECO:0000313" key="9">
    <source>
        <dbReference type="EMBL" id="CAH1270383.1"/>
    </source>
</evidence>
<dbReference type="OrthoDB" id="60621at2759"/>
<dbReference type="PANTHER" id="PTHR21223:SF2">
    <property type="entry name" value="CBY1-INTERACTING BAR DOMAIN-CONTAINING PROTEIN HOMOLOG"/>
    <property type="match status" value="1"/>
</dbReference>
<comment type="subcellular location">
    <subcellularLocation>
        <location evidence="1">Cell projection</location>
        <location evidence="1">Cilium</location>
    </subcellularLocation>
    <subcellularLocation>
        <location evidence="2">Cytoplasm</location>
        <location evidence="2">Cytoskeleton</location>
    </subcellularLocation>
</comment>
<feature type="region of interest" description="Disordered" evidence="8">
    <location>
        <begin position="111"/>
        <end position="153"/>
    </location>
</feature>
<evidence type="ECO:0000256" key="1">
    <source>
        <dbReference type="ARBA" id="ARBA00004138"/>
    </source>
</evidence>
<dbReference type="AlphaFoldDB" id="A0A8K0F1E1"/>
<feature type="compositionally biased region" description="Basic and acidic residues" evidence="8">
    <location>
        <begin position="111"/>
        <end position="144"/>
    </location>
</feature>
<sequence length="318" mass="36364">MAKNPEARAKENQMKFIQDRIAKAEQHFGTLCQEFAGFSRKTAKLRDKGDELAKALLTYAEAEGQSLKSGVTGFAETISAIQDYRQAEVQRLEAKVVQPLTMYGNTCKHAKEDLKKSQTARGKEQQQQQRLEKARQKNPSDRHTISQVNNPNMWLASGSSGSLAESLAESELQRAAVDATRSDRALEEQMDNFERQKMEDIKKILSDFVHVEMVFHCKALELYTVAHRYLQGINDEDDIEEFRNSMRPPSAPARLDLVRANSKTSLSSTARQTPVAERRSTAFSKPQEQEETDEDEEEETEDDEEDEEDEEDDRHYRR</sequence>
<dbReference type="Proteomes" id="UP000838412">
    <property type="component" value="Chromosome 7"/>
</dbReference>
<dbReference type="InterPro" id="IPR035590">
    <property type="entry name" value="BAR_CBAR1/2"/>
</dbReference>
<dbReference type="InterPro" id="IPR027267">
    <property type="entry name" value="AH/BAR_dom_sf"/>
</dbReference>
<dbReference type="GO" id="GO:0036064">
    <property type="term" value="C:ciliary basal body"/>
    <property type="evidence" value="ECO:0007669"/>
    <property type="project" value="TreeGrafter"/>
</dbReference>
<evidence type="ECO:0000313" key="10">
    <source>
        <dbReference type="Proteomes" id="UP000838412"/>
    </source>
</evidence>
<dbReference type="GO" id="GO:0060271">
    <property type="term" value="P:cilium assembly"/>
    <property type="evidence" value="ECO:0007669"/>
    <property type="project" value="InterPro"/>
</dbReference>
<evidence type="ECO:0000256" key="4">
    <source>
        <dbReference type="ARBA" id="ARBA00022794"/>
    </source>
</evidence>
<comment type="similarity">
    <text evidence="7">Belongs to the CIBAR family.</text>
</comment>
<feature type="compositionally biased region" description="Polar residues" evidence="8">
    <location>
        <begin position="262"/>
        <end position="272"/>
    </location>
</feature>
<dbReference type="GO" id="GO:0035869">
    <property type="term" value="C:ciliary transition zone"/>
    <property type="evidence" value="ECO:0007669"/>
    <property type="project" value="TreeGrafter"/>
</dbReference>
<evidence type="ECO:0000256" key="2">
    <source>
        <dbReference type="ARBA" id="ARBA00004245"/>
    </source>
</evidence>
<keyword evidence="4" id="KW-0970">Cilium biogenesis/degradation</keyword>